<sequence length="205" mass="22198">MCLEGHHIVNSVYPLPSPEKKNLSRTFYESKQSTRIYTSNCGDAHVPVAIDENLHGILEHLGPQQHGQPGLGKWGTTRMAALMACSRGSTTPFSSSNMTTSFIASSVYSADPPSEAVGVVEGGVEIVFWEGGFGPTRPEREKRGCGIRDFGAGPAVIFVMLSRVAAVDTGAGMPQHMVMARTHRPLPGQHHEGRGMQIDSFDFWC</sequence>
<reference evidence="1 2" key="1">
    <citation type="journal article" date="2014" name="Agronomy (Basel)">
        <title>A Draft Genome Sequence for Ensete ventricosum, the Drought-Tolerant Tree Against Hunger.</title>
        <authorList>
            <person name="Harrison J."/>
            <person name="Moore K.A."/>
            <person name="Paszkiewicz K."/>
            <person name="Jones T."/>
            <person name="Grant M."/>
            <person name="Ambacheew D."/>
            <person name="Muzemil S."/>
            <person name="Studholme D.J."/>
        </authorList>
    </citation>
    <scope>NUCLEOTIDE SEQUENCE [LARGE SCALE GENOMIC DNA]</scope>
</reference>
<comment type="caution">
    <text evidence="1">The sequence shown here is derived from an EMBL/GenBank/DDBJ whole genome shotgun (WGS) entry which is preliminary data.</text>
</comment>
<dbReference type="EMBL" id="AMZH03001416">
    <property type="protein sequence ID" value="RRT79374.1"/>
    <property type="molecule type" value="Genomic_DNA"/>
</dbReference>
<organism evidence="1 2">
    <name type="scientific">Ensete ventricosum</name>
    <name type="common">Abyssinian banana</name>
    <name type="synonym">Musa ensete</name>
    <dbReference type="NCBI Taxonomy" id="4639"/>
    <lineage>
        <taxon>Eukaryota</taxon>
        <taxon>Viridiplantae</taxon>
        <taxon>Streptophyta</taxon>
        <taxon>Embryophyta</taxon>
        <taxon>Tracheophyta</taxon>
        <taxon>Spermatophyta</taxon>
        <taxon>Magnoliopsida</taxon>
        <taxon>Liliopsida</taxon>
        <taxon>Zingiberales</taxon>
        <taxon>Musaceae</taxon>
        <taxon>Ensete</taxon>
    </lineage>
</organism>
<dbReference type="Proteomes" id="UP000287651">
    <property type="component" value="Unassembled WGS sequence"/>
</dbReference>
<accession>A0A427ASY9</accession>
<evidence type="ECO:0000313" key="1">
    <source>
        <dbReference type="EMBL" id="RRT79374.1"/>
    </source>
</evidence>
<dbReference type="AlphaFoldDB" id="A0A427ASY9"/>
<evidence type="ECO:0000313" key="2">
    <source>
        <dbReference type="Proteomes" id="UP000287651"/>
    </source>
</evidence>
<gene>
    <name evidence="1" type="ORF">B296_00025463</name>
</gene>
<protein>
    <submittedName>
        <fullName evidence="1">Uncharacterized protein</fullName>
    </submittedName>
</protein>
<name>A0A427ASY9_ENSVE</name>
<proteinExistence type="predicted"/>